<accession>A0A162TY92</accession>
<feature type="compositionally biased region" description="Acidic residues" evidence="1">
    <location>
        <begin position="181"/>
        <end position="190"/>
    </location>
</feature>
<organism evidence="2 3">
    <name type="scientific">Phycomyces blakesleeanus (strain ATCC 8743b / DSM 1359 / FGSC 10004 / NBRC 33097 / NRRL 1555)</name>
    <dbReference type="NCBI Taxonomy" id="763407"/>
    <lineage>
        <taxon>Eukaryota</taxon>
        <taxon>Fungi</taxon>
        <taxon>Fungi incertae sedis</taxon>
        <taxon>Mucoromycota</taxon>
        <taxon>Mucoromycotina</taxon>
        <taxon>Mucoromycetes</taxon>
        <taxon>Mucorales</taxon>
        <taxon>Phycomycetaceae</taxon>
        <taxon>Phycomyces</taxon>
    </lineage>
</organism>
<evidence type="ECO:0000313" key="3">
    <source>
        <dbReference type="Proteomes" id="UP000077315"/>
    </source>
</evidence>
<gene>
    <name evidence="2" type="ORF">PHYBLDRAFT_64129</name>
</gene>
<dbReference type="OrthoDB" id="2268337at2759"/>
<feature type="compositionally biased region" description="Low complexity" evidence="1">
    <location>
        <begin position="58"/>
        <end position="79"/>
    </location>
</feature>
<proteinExistence type="predicted"/>
<feature type="region of interest" description="Disordered" evidence="1">
    <location>
        <begin position="167"/>
        <end position="190"/>
    </location>
</feature>
<evidence type="ECO:0000256" key="1">
    <source>
        <dbReference type="SAM" id="MobiDB-lite"/>
    </source>
</evidence>
<feature type="region of interest" description="Disordered" evidence="1">
    <location>
        <begin position="1"/>
        <end position="83"/>
    </location>
</feature>
<dbReference type="VEuPathDB" id="FungiDB:PHYBLDRAFT_64129"/>
<dbReference type="STRING" id="763407.A0A162TY92"/>
<evidence type="ECO:0000313" key="2">
    <source>
        <dbReference type="EMBL" id="OAD70793.1"/>
    </source>
</evidence>
<dbReference type="AlphaFoldDB" id="A0A162TY92"/>
<reference evidence="3" key="1">
    <citation type="submission" date="2015-06" db="EMBL/GenBank/DDBJ databases">
        <title>Expansion of signal transduction pathways in fungi by whole-genome duplication.</title>
        <authorList>
            <consortium name="DOE Joint Genome Institute"/>
            <person name="Corrochano L.M."/>
            <person name="Kuo A."/>
            <person name="Marcet-Houben M."/>
            <person name="Polaino S."/>
            <person name="Salamov A."/>
            <person name="Villalobos J.M."/>
            <person name="Alvarez M.I."/>
            <person name="Avalos J."/>
            <person name="Benito E.P."/>
            <person name="Benoit I."/>
            <person name="Burger G."/>
            <person name="Camino L.P."/>
            <person name="Canovas D."/>
            <person name="Cerda-Olmedo E."/>
            <person name="Cheng J.-F."/>
            <person name="Dominguez A."/>
            <person name="Elias M."/>
            <person name="Eslava A.P."/>
            <person name="Glaser F."/>
            <person name="Grimwood J."/>
            <person name="Gutierrez G."/>
            <person name="Heitman J."/>
            <person name="Henrissat B."/>
            <person name="Iturriaga E.A."/>
            <person name="Lang B.F."/>
            <person name="Lavin J.L."/>
            <person name="Lee S."/>
            <person name="Li W."/>
            <person name="Lindquist E."/>
            <person name="Lopez-Garcia S."/>
            <person name="Luque E.M."/>
            <person name="Marcos A.T."/>
            <person name="Martin J."/>
            <person name="McCluskey K."/>
            <person name="Medina H.R."/>
            <person name="Miralles-Duran A."/>
            <person name="Miyazaki A."/>
            <person name="Munoz-Torres E."/>
            <person name="Oguiza J.A."/>
            <person name="Ohm R."/>
            <person name="Olmedo M."/>
            <person name="Orejas M."/>
            <person name="Ortiz-Castellanos L."/>
            <person name="Pisabarro A.G."/>
            <person name="Rodriguez-Romero J."/>
            <person name="Ruiz-Herrera J."/>
            <person name="Ruiz-Vazquez R."/>
            <person name="Sanz C."/>
            <person name="Schackwitz W."/>
            <person name="Schmutz J."/>
            <person name="Shahriari M."/>
            <person name="Shelest E."/>
            <person name="Silva-Franco F."/>
            <person name="Soanes D."/>
            <person name="Syed K."/>
            <person name="Tagua V.G."/>
            <person name="Talbot N.J."/>
            <person name="Thon M."/>
            <person name="De vries R.P."/>
            <person name="Wiebenga A."/>
            <person name="Yadav J.S."/>
            <person name="Braun E.L."/>
            <person name="Baker S."/>
            <person name="Garre V."/>
            <person name="Horwitz B."/>
            <person name="Torres-Martinez S."/>
            <person name="Idnurm A."/>
            <person name="Herrera-Estrella A."/>
            <person name="Gabaldon T."/>
            <person name="Grigoriev I.V."/>
        </authorList>
    </citation>
    <scope>NUCLEOTIDE SEQUENCE [LARGE SCALE GENOMIC DNA]</scope>
    <source>
        <strain evidence="3">NRRL 1555(-)</strain>
    </source>
</reference>
<keyword evidence="3" id="KW-1185">Reference proteome</keyword>
<name>A0A162TY92_PHYB8</name>
<dbReference type="EMBL" id="KV440987">
    <property type="protein sequence ID" value="OAD70793.1"/>
    <property type="molecule type" value="Genomic_DNA"/>
</dbReference>
<sequence>MAFVQQHRQPRRSRLSSDEPVVSQRTRELTRSSTLSESDNDWHVISSALPSSPRSHPSPEAVSPSLEPSEPESFSSFRPSDTESISDIDIPNALTFVPVFANLPVHDGTGTFLDDSDSQLDSDSPIAFARVVRRILHSPQPATWATYEDDFEPNSPSMPNILLPNGGIAPPSFASQPQAEAEAEAEAETEAEVEAEVEEGKEKIQSLHSALILPQGLSESECSKSTQDNDDIKFTRRKHRNLDSIPTHHPSIPGSSTSAAILATVWHHLRRLTNHLIENDTNSTETFSNLFSEAALEGCMPFGSHLHMDFGTGLRSTYASPRMEGMQGS</sequence>
<dbReference type="RefSeq" id="XP_018288833.1">
    <property type="nucleotide sequence ID" value="XM_018441238.1"/>
</dbReference>
<dbReference type="InParanoid" id="A0A162TY92"/>
<dbReference type="Proteomes" id="UP000077315">
    <property type="component" value="Unassembled WGS sequence"/>
</dbReference>
<protein>
    <submittedName>
        <fullName evidence="2">Uncharacterized protein</fullName>
    </submittedName>
</protein>
<dbReference type="GeneID" id="29002144"/>